<dbReference type="RefSeq" id="WP_132684766.1">
    <property type="nucleotide sequence ID" value="NZ_SMLA01000034.1"/>
</dbReference>
<proteinExistence type="predicted"/>
<dbReference type="Proteomes" id="UP000294723">
    <property type="component" value="Unassembled WGS sequence"/>
</dbReference>
<evidence type="ECO:0000313" key="3">
    <source>
        <dbReference type="Proteomes" id="UP000294723"/>
    </source>
</evidence>
<dbReference type="PROSITE" id="PS50943">
    <property type="entry name" value="HTH_CROC1"/>
    <property type="match status" value="1"/>
</dbReference>
<dbReference type="InterPro" id="IPR043917">
    <property type="entry name" value="DUF5753"/>
</dbReference>
<dbReference type="AlphaFoldDB" id="A0A4R5BIR6"/>
<comment type="caution">
    <text evidence="2">The sequence shown here is derived from an EMBL/GenBank/DDBJ whole genome shotgun (WGS) entry which is preliminary data.</text>
</comment>
<dbReference type="Gene3D" id="1.10.260.40">
    <property type="entry name" value="lambda repressor-like DNA-binding domains"/>
    <property type="match status" value="1"/>
</dbReference>
<dbReference type="GO" id="GO:0003677">
    <property type="term" value="F:DNA binding"/>
    <property type="evidence" value="ECO:0007669"/>
    <property type="project" value="InterPro"/>
</dbReference>
<dbReference type="CDD" id="cd00093">
    <property type="entry name" value="HTH_XRE"/>
    <property type="match status" value="1"/>
</dbReference>
<dbReference type="SMART" id="SM00530">
    <property type="entry name" value="HTH_XRE"/>
    <property type="match status" value="1"/>
</dbReference>
<evidence type="ECO:0000313" key="2">
    <source>
        <dbReference type="EMBL" id="TDD85665.1"/>
    </source>
</evidence>
<dbReference type="EMBL" id="SMLA01000034">
    <property type="protein sequence ID" value="TDD85665.1"/>
    <property type="molecule type" value="Genomic_DNA"/>
</dbReference>
<protein>
    <submittedName>
        <fullName evidence="2">XRE family transcriptional regulator</fullName>
    </submittedName>
</protein>
<dbReference type="SUPFAM" id="SSF47413">
    <property type="entry name" value="lambda repressor-like DNA-binding domains"/>
    <property type="match status" value="1"/>
</dbReference>
<dbReference type="Pfam" id="PF19054">
    <property type="entry name" value="DUF5753"/>
    <property type="match status" value="1"/>
</dbReference>
<dbReference type="InterPro" id="IPR001387">
    <property type="entry name" value="Cro/C1-type_HTH"/>
</dbReference>
<evidence type="ECO:0000259" key="1">
    <source>
        <dbReference type="PROSITE" id="PS50943"/>
    </source>
</evidence>
<feature type="domain" description="HTH cro/C1-type" evidence="1">
    <location>
        <begin position="18"/>
        <end position="72"/>
    </location>
</feature>
<keyword evidence="3" id="KW-1185">Reference proteome</keyword>
<dbReference type="Pfam" id="PF13560">
    <property type="entry name" value="HTH_31"/>
    <property type="match status" value="1"/>
</dbReference>
<accession>A0A4R5BIR6</accession>
<organism evidence="2 3">
    <name type="scientific">Saccharopolyspora karakumensis</name>
    <dbReference type="NCBI Taxonomy" id="2530386"/>
    <lineage>
        <taxon>Bacteria</taxon>
        <taxon>Bacillati</taxon>
        <taxon>Actinomycetota</taxon>
        <taxon>Actinomycetes</taxon>
        <taxon>Pseudonocardiales</taxon>
        <taxon>Pseudonocardiaceae</taxon>
        <taxon>Saccharopolyspora</taxon>
    </lineage>
</organism>
<reference evidence="2 3" key="1">
    <citation type="submission" date="2019-03" db="EMBL/GenBank/DDBJ databases">
        <title>Draft genome sequences of novel Actinobacteria.</title>
        <authorList>
            <person name="Sahin N."/>
            <person name="Ay H."/>
            <person name="Saygin H."/>
        </authorList>
    </citation>
    <scope>NUCLEOTIDE SEQUENCE [LARGE SCALE GENOMIC DNA]</scope>
    <source>
        <strain evidence="2 3">5K548</strain>
    </source>
</reference>
<gene>
    <name evidence="2" type="ORF">E1202_20480</name>
</gene>
<dbReference type="InterPro" id="IPR010982">
    <property type="entry name" value="Lambda_DNA-bd_dom_sf"/>
</dbReference>
<sequence length="283" mass="31361">MSGRVGVPVRVRRVSSELRELRLRSGLGAEEVAGALGMSMSKLSRMESGQRGLQVDDVSALLGLYRVPARRREELLSLVRNASMPNWWRVQEGRMPAMWEEATRFEREAAAIFNYETMLVPGMLQTTGYASALVGGTDPDLNIAEIETLVTSRLSRQTVLNRANAPHFEALIEQSTLERLVGDAGVMYQQIRHLVSAARQDNITVRVVETRAGAHPGLDGPFVLFDFDQHPSLVLLENRGSSAFLEEPEHVAATREALRRLHEAALPTHDSIALMNDIADKLV</sequence>
<name>A0A4R5BIR6_9PSEU</name>